<evidence type="ECO:0000256" key="8">
    <source>
        <dbReference type="ARBA" id="ARBA00022840"/>
    </source>
</evidence>
<proteinExistence type="inferred from homology"/>
<comment type="catalytic activity">
    <reaction evidence="10">
        <text>L-seryl-[protein] + ATP = O-phospho-L-seryl-[protein] + ADP + H(+)</text>
        <dbReference type="Rhea" id="RHEA:17989"/>
        <dbReference type="Rhea" id="RHEA-COMP:9863"/>
        <dbReference type="Rhea" id="RHEA-COMP:11604"/>
        <dbReference type="ChEBI" id="CHEBI:15378"/>
        <dbReference type="ChEBI" id="CHEBI:29999"/>
        <dbReference type="ChEBI" id="CHEBI:30616"/>
        <dbReference type="ChEBI" id="CHEBI:83421"/>
        <dbReference type="ChEBI" id="CHEBI:456216"/>
        <dbReference type="EC" id="2.7.11.1"/>
    </reaction>
</comment>
<comment type="subunit">
    <text evidence="12">Associates with the SNF1-related protein kinase (SnRK) complex. Interacts with AL1, a geminivirus (TGMV) protein essential for viral replication.</text>
</comment>
<reference evidence="17" key="1">
    <citation type="journal article" date="2016" name="Nature">
        <title>The genome of the seagrass Zostera marina reveals angiosperm adaptation to the sea.</title>
        <authorList>
            <person name="Olsen J.L."/>
            <person name="Rouze P."/>
            <person name="Verhelst B."/>
            <person name="Lin Y.-C."/>
            <person name="Bayer T."/>
            <person name="Collen J."/>
            <person name="Dattolo E."/>
            <person name="De Paoli E."/>
            <person name="Dittami S."/>
            <person name="Maumus F."/>
            <person name="Michel G."/>
            <person name="Kersting A."/>
            <person name="Lauritano C."/>
            <person name="Lohaus R."/>
            <person name="Toepel M."/>
            <person name="Tonon T."/>
            <person name="Vanneste K."/>
            <person name="Amirebrahimi M."/>
            <person name="Brakel J."/>
            <person name="Bostroem C."/>
            <person name="Chovatia M."/>
            <person name="Grimwood J."/>
            <person name="Jenkins J.W."/>
            <person name="Jueterbock A."/>
            <person name="Mraz A."/>
            <person name="Stam W.T."/>
            <person name="Tice H."/>
            <person name="Bornberg-Bauer E."/>
            <person name="Green P.J."/>
            <person name="Pearson G.A."/>
            <person name="Procaccini G."/>
            <person name="Duarte C.M."/>
            <person name="Schmutz J."/>
            <person name="Reusch T.B.H."/>
            <person name="Van de Peer Y."/>
        </authorList>
    </citation>
    <scope>NUCLEOTIDE SEQUENCE [LARGE SCALE GENOMIC DNA]</scope>
    <source>
        <strain evidence="17">cv. Finnish</strain>
    </source>
</reference>
<dbReference type="PANTHER" id="PTHR24346">
    <property type="entry name" value="MAP/MICROTUBULE AFFINITY-REGULATING KINASE"/>
    <property type="match status" value="1"/>
</dbReference>
<organism evidence="16 17">
    <name type="scientific">Zostera marina</name>
    <name type="common">Eelgrass</name>
    <dbReference type="NCBI Taxonomy" id="29655"/>
    <lineage>
        <taxon>Eukaryota</taxon>
        <taxon>Viridiplantae</taxon>
        <taxon>Streptophyta</taxon>
        <taxon>Embryophyta</taxon>
        <taxon>Tracheophyta</taxon>
        <taxon>Spermatophyta</taxon>
        <taxon>Magnoliopsida</taxon>
        <taxon>Liliopsida</taxon>
        <taxon>Zosteraceae</taxon>
        <taxon>Zostera</taxon>
    </lineage>
</organism>
<keyword evidence="3" id="KW-0597">Phosphoprotein</keyword>
<dbReference type="STRING" id="29655.A0A0K9NVE8"/>
<dbReference type="GO" id="GO:0009615">
    <property type="term" value="P:response to virus"/>
    <property type="evidence" value="ECO:0007669"/>
    <property type="project" value="UniProtKB-ARBA"/>
</dbReference>
<dbReference type="OMA" id="AENGMVC"/>
<evidence type="ECO:0000256" key="13">
    <source>
        <dbReference type="PROSITE-ProRule" id="PRU10141"/>
    </source>
</evidence>
<dbReference type="CDD" id="cd14008">
    <property type="entry name" value="STKc_LKB1_CaMKK"/>
    <property type="match status" value="1"/>
</dbReference>
<dbReference type="FunFam" id="1.10.510.10:FF:000747">
    <property type="entry name" value="Serine/threonine-protein kinase GRIK2"/>
    <property type="match status" value="1"/>
</dbReference>
<keyword evidence="6 13" id="KW-0547">Nucleotide-binding</keyword>
<dbReference type="Proteomes" id="UP000036987">
    <property type="component" value="Unassembled WGS sequence"/>
</dbReference>
<keyword evidence="8 13" id="KW-0067">ATP-binding</keyword>
<dbReference type="PANTHER" id="PTHR24346:SF39">
    <property type="entry name" value="SERINE_THREONINE-PROTEIN KINASE GRIK1-RELATED"/>
    <property type="match status" value="1"/>
</dbReference>
<dbReference type="GO" id="GO:0005737">
    <property type="term" value="C:cytoplasm"/>
    <property type="evidence" value="ECO:0000318"/>
    <property type="project" value="GO_Central"/>
</dbReference>
<dbReference type="SMART" id="SM00220">
    <property type="entry name" value="S_TKc"/>
    <property type="match status" value="1"/>
</dbReference>
<gene>
    <name evidence="16" type="ORF">ZOSMA_57G00710</name>
</gene>
<dbReference type="SUPFAM" id="SSF56112">
    <property type="entry name" value="Protein kinase-like (PK-like)"/>
    <property type="match status" value="1"/>
</dbReference>
<dbReference type="GO" id="GO:0035556">
    <property type="term" value="P:intracellular signal transduction"/>
    <property type="evidence" value="ECO:0000318"/>
    <property type="project" value="GO_Central"/>
</dbReference>
<evidence type="ECO:0000256" key="7">
    <source>
        <dbReference type="ARBA" id="ARBA00022777"/>
    </source>
</evidence>
<dbReference type="InterPro" id="IPR011009">
    <property type="entry name" value="Kinase-like_dom_sf"/>
</dbReference>
<feature type="domain" description="Protein kinase" evidence="15">
    <location>
        <begin position="86"/>
        <end position="347"/>
    </location>
</feature>
<sequence length="392" mass="44382">MNTNCWGCFGSKRHQRRLQYKTQSSQGSTSQLSTQNISASQCNKVYEEILLSRVQNGLVCRVVPVKETKHAIQSMDEHGNKMLNAYVRECRIGSGSYAKVILYHSVEDKAKYAIKVFHRSHLQRLRVAPSETAMSDVLREVAIMKLLEHPNIVNLIEVIDDPNIDDFYMVLEYVEGKVVYKGSNGMHALNEHTSKRYFRDIVSGVMYLHSHNVVHGDIKPDNLLVTAKGNVKIGDFSVSQIFKGGNDEIKRSPGTPVFTAPECCVGLPYHGKTSDVWAVGVTLYCLTVGQYPFLGDNLHETYDKIVNSELYLPMGMNPSLRNLLERLLCKNPSQRITLDEAARHPWVIDCDGPIPEYICICKRRLEASNISIMRKGNEPRFDMDNNTNSIRE</sequence>
<dbReference type="InterPro" id="IPR008271">
    <property type="entry name" value="Ser/Thr_kinase_AS"/>
</dbReference>
<dbReference type="GO" id="GO:0005524">
    <property type="term" value="F:ATP binding"/>
    <property type="evidence" value="ECO:0007669"/>
    <property type="project" value="UniProtKB-UniRule"/>
</dbReference>
<dbReference type="InterPro" id="IPR017441">
    <property type="entry name" value="Protein_kinase_ATP_BS"/>
</dbReference>
<evidence type="ECO:0000256" key="1">
    <source>
        <dbReference type="ARBA" id="ARBA00012513"/>
    </source>
</evidence>
<dbReference type="PROSITE" id="PS00107">
    <property type="entry name" value="PROTEIN_KINASE_ATP"/>
    <property type="match status" value="1"/>
</dbReference>
<keyword evidence="2 14" id="KW-0723">Serine/threonine-protein kinase</keyword>
<comment type="function">
    <text evidence="11">Activates SnRK1.1/KIN10 and SnRK1.2/KIN11 by phosphorylation of their activation-loop 'Thr-198' and 'Thr-176', respectively. Required for the regulation by SnRK1 kinases of the transcription of a large set of genes, the modification the activity of metabolic enzymes, and the control of various nutrient-responsive cellular developmental processes.</text>
</comment>
<comment type="caution">
    <text evidence="16">The sequence shown here is derived from an EMBL/GenBank/DDBJ whole genome shotgun (WGS) entry which is preliminary data.</text>
</comment>
<dbReference type="Gene3D" id="1.10.510.10">
    <property type="entry name" value="Transferase(Phosphotransferase) domain 1"/>
    <property type="match status" value="1"/>
</dbReference>
<evidence type="ECO:0000256" key="6">
    <source>
        <dbReference type="ARBA" id="ARBA00022741"/>
    </source>
</evidence>
<dbReference type="Pfam" id="PF00069">
    <property type="entry name" value="Pkinase"/>
    <property type="match status" value="1"/>
</dbReference>
<evidence type="ECO:0000256" key="11">
    <source>
        <dbReference type="ARBA" id="ARBA00054601"/>
    </source>
</evidence>
<accession>A0A0K9NVE8</accession>
<name>A0A0K9NVE8_ZOSMR</name>
<dbReference type="EMBL" id="LFYR01001587">
    <property type="protein sequence ID" value="KMZ60734.1"/>
    <property type="molecule type" value="Genomic_DNA"/>
</dbReference>
<protein>
    <recommendedName>
        <fullName evidence="1">non-specific serine/threonine protein kinase</fullName>
        <ecNumber evidence="1">2.7.11.1</ecNumber>
    </recommendedName>
</protein>
<evidence type="ECO:0000313" key="17">
    <source>
        <dbReference type="Proteomes" id="UP000036987"/>
    </source>
</evidence>
<feature type="binding site" evidence="13">
    <location>
        <position position="115"/>
    </location>
    <ligand>
        <name>ATP</name>
        <dbReference type="ChEBI" id="CHEBI:30616"/>
    </ligand>
</feature>
<dbReference type="InterPro" id="IPR000719">
    <property type="entry name" value="Prot_kinase_dom"/>
</dbReference>
<keyword evidence="5" id="KW-0808">Transferase</keyword>
<evidence type="ECO:0000256" key="4">
    <source>
        <dbReference type="ARBA" id="ARBA00022581"/>
    </source>
</evidence>
<dbReference type="GO" id="GO:0004674">
    <property type="term" value="F:protein serine/threonine kinase activity"/>
    <property type="evidence" value="ECO:0000318"/>
    <property type="project" value="GO_Central"/>
</dbReference>
<evidence type="ECO:0000256" key="10">
    <source>
        <dbReference type="ARBA" id="ARBA00048679"/>
    </source>
</evidence>
<evidence type="ECO:0000256" key="14">
    <source>
        <dbReference type="RuleBase" id="RU000304"/>
    </source>
</evidence>
<comment type="catalytic activity">
    <reaction evidence="9">
        <text>L-threonyl-[protein] + ATP = O-phospho-L-threonyl-[protein] + ADP + H(+)</text>
        <dbReference type="Rhea" id="RHEA:46608"/>
        <dbReference type="Rhea" id="RHEA-COMP:11060"/>
        <dbReference type="Rhea" id="RHEA-COMP:11605"/>
        <dbReference type="ChEBI" id="CHEBI:15378"/>
        <dbReference type="ChEBI" id="CHEBI:30013"/>
        <dbReference type="ChEBI" id="CHEBI:30616"/>
        <dbReference type="ChEBI" id="CHEBI:61977"/>
        <dbReference type="ChEBI" id="CHEBI:456216"/>
        <dbReference type="EC" id="2.7.11.1"/>
    </reaction>
</comment>
<evidence type="ECO:0000313" key="16">
    <source>
        <dbReference type="EMBL" id="KMZ60734.1"/>
    </source>
</evidence>
<dbReference type="FunFam" id="3.30.200.20:FF:000206">
    <property type="entry name" value="Serine/threonine-protein kinase Ssp1"/>
    <property type="match status" value="1"/>
</dbReference>
<dbReference type="AlphaFoldDB" id="A0A0K9NVE8"/>
<evidence type="ECO:0000259" key="15">
    <source>
        <dbReference type="PROSITE" id="PS50011"/>
    </source>
</evidence>
<evidence type="ECO:0000256" key="9">
    <source>
        <dbReference type="ARBA" id="ARBA00047899"/>
    </source>
</evidence>
<keyword evidence="17" id="KW-1185">Reference proteome</keyword>
<dbReference type="EC" id="2.7.11.1" evidence="1"/>
<dbReference type="PROSITE" id="PS00108">
    <property type="entry name" value="PROTEIN_KINASE_ST"/>
    <property type="match status" value="1"/>
</dbReference>
<evidence type="ECO:0000256" key="12">
    <source>
        <dbReference type="ARBA" id="ARBA00066296"/>
    </source>
</evidence>
<dbReference type="PROSITE" id="PS50011">
    <property type="entry name" value="PROTEIN_KINASE_DOM"/>
    <property type="match status" value="1"/>
</dbReference>
<keyword evidence="4" id="KW-0945">Host-virus interaction</keyword>
<keyword evidence="7 16" id="KW-0418">Kinase</keyword>
<comment type="similarity">
    <text evidence="14">Belongs to the protein kinase superfamily.</text>
</comment>
<evidence type="ECO:0000256" key="2">
    <source>
        <dbReference type="ARBA" id="ARBA00022527"/>
    </source>
</evidence>
<evidence type="ECO:0000256" key="3">
    <source>
        <dbReference type="ARBA" id="ARBA00022553"/>
    </source>
</evidence>
<dbReference type="OrthoDB" id="68483at2759"/>
<evidence type="ECO:0000256" key="5">
    <source>
        <dbReference type="ARBA" id="ARBA00022679"/>
    </source>
</evidence>